<protein>
    <submittedName>
        <fullName evidence="1">Uu.00g009900.m01.CDS01</fullName>
    </submittedName>
</protein>
<name>A0AAI8VXG6_9PEZI</name>
<gene>
    <name evidence="1" type="ORF">KHLLAP_LOCUS13339</name>
</gene>
<evidence type="ECO:0000313" key="1">
    <source>
        <dbReference type="EMBL" id="CAJ2512871.1"/>
    </source>
</evidence>
<keyword evidence="2" id="KW-1185">Reference proteome</keyword>
<dbReference type="EMBL" id="CAUWAG010000020">
    <property type="protein sequence ID" value="CAJ2512871.1"/>
    <property type="molecule type" value="Genomic_DNA"/>
</dbReference>
<sequence>MRPSVLCSTHQLWVSQARKLIVDLRGPCRLVAAPSGYLGHDHVHGAILFLDGQEELAQYLRGGTRVKPVSKLRRRRAYRGHGAAQGEVVFRAVDVQLLDIHVATSVANFAGDVVWRTEVDNIADAINVEGLGATGQVS</sequence>
<reference evidence="1" key="1">
    <citation type="submission" date="2023-10" db="EMBL/GenBank/DDBJ databases">
        <authorList>
            <person name="Hackl T."/>
        </authorList>
    </citation>
    <scope>NUCLEOTIDE SEQUENCE</scope>
</reference>
<accession>A0AAI8VXG6</accession>
<dbReference type="Proteomes" id="UP001295740">
    <property type="component" value="Unassembled WGS sequence"/>
</dbReference>
<proteinExistence type="predicted"/>
<dbReference type="AlphaFoldDB" id="A0AAI8VXG6"/>
<evidence type="ECO:0000313" key="2">
    <source>
        <dbReference type="Proteomes" id="UP001295740"/>
    </source>
</evidence>
<organism evidence="1 2">
    <name type="scientific">Anthostomella pinea</name>
    <dbReference type="NCBI Taxonomy" id="933095"/>
    <lineage>
        <taxon>Eukaryota</taxon>
        <taxon>Fungi</taxon>
        <taxon>Dikarya</taxon>
        <taxon>Ascomycota</taxon>
        <taxon>Pezizomycotina</taxon>
        <taxon>Sordariomycetes</taxon>
        <taxon>Xylariomycetidae</taxon>
        <taxon>Xylariales</taxon>
        <taxon>Xylariaceae</taxon>
        <taxon>Anthostomella</taxon>
    </lineage>
</organism>
<comment type="caution">
    <text evidence="1">The sequence shown here is derived from an EMBL/GenBank/DDBJ whole genome shotgun (WGS) entry which is preliminary data.</text>
</comment>